<dbReference type="EMBL" id="JAAALK010000287">
    <property type="protein sequence ID" value="KAG8059451.1"/>
    <property type="molecule type" value="Genomic_DNA"/>
</dbReference>
<reference evidence="2" key="1">
    <citation type="journal article" date="2021" name="bioRxiv">
        <title>Whole Genome Assembly and Annotation of Northern Wild Rice, Zizania palustris L., Supports a Whole Genome Duplication in the Zizania Genus.</title>
        <authorList>
            <person name="Haas M."/>
            <person name="Kono T."/>
            <person name="Macchietto M."/>
            <person name="Millas R."/>
            <person name="McGilp L."/>
            <person name="Shao M."/>
            <person name="Duquette J."/>
            <person name="Hirsch C.N."/>
            <person name="Kimball J."/>
        </authorList>
    </citation>
    <scope>NUCLEOTIDE SEQUENCE</scope>
    <source>
        <tissue evidence="2">Fresh leaf tissue</tissue>
    </source>
</reference>
<feature type="region of interest" description="Disordered" evidence="1">
    <location>
        <begin position="215"/>
        <end position="237"/>
    </location>
</feature>
<gene>
    <name evidence="2" type="ORF">GUJ93_ZPchr0002g26108</name>
</gene>
<evidence type="ECO:0000256" key="1">
    <source>
        <dbReference type="SAM" id="MobiDB-lite"/>
    </source>
</evidence>
<organism evidence="2 3">
    <name type="scientific">Zizania palustris</name>
    <name type="common">Northern wild rice</name>
    <dbReference type="NCBI Taxonomy" id="103762"/>
    <lineage>
        <taxon>Eukaryota</taxon>
        <taxon>Viridiplantae</taxon>
        <taxon>Streptophyta</taxon>
        <taxon>Embryophyta</taxon>
        <taxon>Tracheophyta</taxon>
        <taxon>Spermatophyta</taxon>
        <taxon>Magnoliopsida</taxon>
        <taxon>Liliopsida</taxon>
        <taxon>Poales</taxon>
        <taxon>Poaceae</taxon>
        <taxon>BOP clade</taxon>
        <taxon>Oryzoideae</taxon>
        <taxon>Oryzeae</taxon>
        <taxon>Zizaniinae</taxon>
        <taxon>Zizania</taxon>
    </lineage>
</organism>
<keyword evidence="3" id="KW-1185">Reference proteome</keyword>
<name>A0A8J5SKN7_ZIZPA</name>
<dbReference type="Proteomes" id="UP000729402">
    <property type="component" value="Unassembled WGS sequence"/>
</dbReference>
<sequence length="237" mass="25996">MGFLPSVCRGEPLFNYCPYSAISGLDSHVSSEVDVPQKYVFVWEFGRVDGSSVKSQPPVRDHLGGHRDRSHSRDRSRGRSSRRDFAFARHDGRDGLPRRGGEVHHVKGSHRRSSHRDERHGGVQHRSVRVLASLSPHDRGCSVESQRSRTRSPPQRCRGAPLNAREEDVISSNLGLLSQPSPQVFCGSDPMLDELFAATQGSTFGDLFLFPSSAGPSINPEDSIATESDSIPGANQA</sequence>
<dbReference type="AlphaFoldDB" id="A0A8J5SKN7"/>
<evidence type="ECO:0000313" key="3">
    <source>
        <dbReference type="Proteomes" id="UP000729402"/>
    </source>
</evidence>
<proteinExistence type="predicted"/>
<feature type="region of interest" description="Disordered" evidence="1">
    <location>
        <begin position="51"/>
        <end position="160"/>
    </location>
</feature>
<protein>
    <submittedName>
        <fullName evidence="2">Uncharacterized protein</fullName>
    </submittedName>
</protein>
<comment type="caution">
    <text evidence="2">The sequence shown here is derived from an EMBL/GenBank/DDBJ whole genome shotgun (WGS) entry which is preliminary data.</text>
</comment>
<reference evidence="2" key="2">
    <citation type="submission" date="2021-02" db="EMBL/GenBank/DDBJ databases">
        <authorList>
            <person name="Kimball J.A."/>
            <person name="Haas M.W."/>
            <person name="Macchietto M."/>
            <person name="Kono T."/>
            <person name="Duquette J."/>
            <person name="Shao M."/>
        </authorList>
    </citation>
    <scope>NUCLEOTIDE SEQUENCE</scope>
    <source>
        <tissue evidence="2">Fresh leaf tissue</tissue>
    </source>
</reference>
<evidence type="ECO:0000313" key="2">
    <source>
        <dbReference type="EMBL" id="KAG8059451.1"/>
    </source>
</evidence>
<feature type="compositionally biased region" description="Polar residues" evidence="1">
    <location>
        <begin position="225"/>
        <end position="237"/>
    </location>
</feature>
<feature type="compositionally biased region" description="Basic and acidic residues" evidence="1">
    <location>
        <begin position="59"/>
        <end position="105"/>
    </location>
</feature>
<accession>A0A8J5SKN7</accession>